<protein>
    <recommendedName>
        <fullName evidence="1">N-acetyltransferase domain-containing protein</fullName>
    </recommendedName>
</protein>
<sequence length="333" mass="37271">MDENRHNLLEEVSVGDYAEIDDPTDFNPELLSVEAADQHFAAVDSNMALRARCSVWWRATVPLHGERIGTIGHYAAVDPLAGRAVIRRALARLRSQGCSMAIGPMNGNTWRSYRFVVERDNAEPFFLEPNNPDCWPDDFTACGFDPLSWYVSELNPDIAARQPELGSLRQKMKRLGVQVAPINTDDPDGDLDGIYDVVCESFSDSFLYTPLDRESYRSIYLPMLQKVDPRLMLVARQEAQVVGFIFAPPDYLQQATSNNIDTIVIKTVAILPRKRYSGLGRLLIVDLLQSAVELGYTKAISTVMQTDNQSQRISSACAGPMRRYALFARSLTS</sequence>
<dbReference type="GO" id="GO:0016747">
    <property type="term" value="F:acyltransferase activity, transferring groups other than amino-acyl groups"/>
    <property type="evidence" value="ECO:0007669"/>
    <property type="project" value="InterPro"/>
</dbReference>
<proteinExistence type="predicted"/>
<dbReference type="SUPFAM" id="SSF55729">
    <property type="entry name" value="Acyl-CoA N-acyltransferases (Nat)"/>
    <property type="match status" value="1"/>
</dbReference>
<organism evidence="2">
    <name type="scientific">uncultured marine microorganism</name>
    <dbReference type="NCBI Taxonomy" id="415540"/>
    <lineage>
        <taxon>unclassified sequences</taxon>
        <taxon>environmental samples</taxon>
    </lineage>
</organism>
<evidence type="ECO:0000313" key="2">
    <source>
        <dbReference type="EMBL" id="CAM58108.1"/>
    </source>
</evidence>
<feature type="domain" description="N-acetyltransferase" evidence="1">
    <location>
        <begin position="180"/>
        <end position="332"/>
    </location>
</feature>
<dbReference type="InterPro" id="IPR016181">
    <property type="entry name" value="Acyl_CoA_acyltransferase"/>
</dbReference>
<evidence type="ECO:0000259" key="1">
    <source>
        <dbReference type="PROSITE" id="PS51186"/>
    </source>
</evidence>
<reference evidence="2" key="1">
    <citation type="submission" date="2007-03" db="EMBL/GenBank/DDBJ databases">
        <title>Isolation and characterization of alkane hydroxylases from Pacific deep-sea sediment.</title>
        <authorList>
            <person name="Xu M."/>
        </authorList>
    </citation>
    <scope>NUCLEOTIDE SEQUENCE</scope>
</reference>
<dbReference type="PANTHER" id="PTHR41368:SF1">
    <property type="entry name" value="PROTEIN YGHO"/>
    <property type="match status" value="1"/>
</dbReference>
<dbReference type="PROSITE" id="PS51186">
    <property type="entry name" value="GNAT"/>
    <property type="match status" value="1"/>
</dbReference>
<dbReference type="Gene3D" id="3.40.630.30">
    <property type="match status" value="1"/>
</dbReference>
<dbReference type="EMBL" id="AM501426">
    <property type="protein sequence ID" value="CAM58108.1"/>
    <property type="molecule type" value="Genomic_DNA"/>
</dbReference>
<dbReference type="Pfam" id="PF00583">
    <property type="entry name" value="Acetyltransf_1"/>
    <property type="match status" value="1"/>
</dbReference>
<name>A5CFR6_9ZZZZ</name>
<dbReference type="InterPro" id="IPR039968">
    <property type="entry name" value="BcerS-like"/>
</dbReference>
<accession>A5CFR6</accession>
<dbReference type="PANTHER" id="PTHR41368">
    <property type="entry name" value="PROTEIN YGHO"/>
    <property type="match status" value="1"/>
</dbReference>
<dbReference type="InterPro" id="IPR000182">
    <property type="entry name" value="GNAT_dom"/>
</dbReference>
<dbReference type="AlphaFoldDB" id="A5CFR6"/>
<dbReference type="CDD" id="cd04301">
    <property type="entry name" value="NAT_SF"/>
    <property type="match status" value="1"/>
</dbReference>